<gene>
    <name evidence="1" type="ORF">FHS31_002333</name>
</gene>
<comment type="caution">
    <text evidence="1">The sequence shown here is derived from an EMBL/GenBank/DDBJ whole genome shotgun (WGS) entry which is preliminary data.</text>
</comment>
<dbReference type="EMBL" id="JAAOZC010000005">
    <property type="protein sequence ID" value="NIJ08712.1"/>
    <property type="molecule type" value="Genomic_DNA"/>
</dbReference>
<proteinExistence type="predicted"/>
<dbReference type="Proteomes" id="UP000727456">
    <property type="component" value="Unassembled WGS sequence"/>
</dbReference>
<keyword evidence="2" id="KW-1185">Reference proteome</keyword>
<evidence type="ECO:0000313" key="2">
    <source>
        <dbReference type="Proteomes" id="UP000727456"/>
    </source>
</evidence>
<accession>A0ABX0TWE0</accession>
<dbReference type="RefSeq" id="WP_167073623.1">
    <property type="nucleotide sequence ID" value="NZ_JAAOZC010000005.1"/>
</dbReference>
<evidence type="ECO:0000313" key="1">
    <source>
        <dbReference type="EMBL" id="NIJ08712.1"/>
    </source>
</evidence>
<organism evidence="1 2">
    <name type="scientific">Sphingomonas vulcanisoli</name>
    <dbReference type="NCBI Taxonomy" id="1658060"/>
    <lineage>
        <taxon>Bacteria</taxon>
        <taxon>Pseudomonadati</taxon>
        <taxon>Pseudomonadota</taxon>
        <taxon>Alphaproteobacteria</taxon>
        <taxon>Sphingomonadales</taxon>
        <taxon>Sphingomonadaceae</taxon>
        <taxon>Sphingomonas</taxon>
    </lineage>
</organism>
<protein>
    <submittedName>
        <fullName evidence="1">Uncharacterized protein</fullName>
    </submittedName>
</protein>
<sequence length="328" mass="36307">MPDFSLYTRMREQGTLAETPQDVPDARFALPSTINWMRALALLVDDLGLNFRQAHTAYANVQRRNLTDRELNSVCEQLLFALHQLASLRALAVVENKADVARIAIMAWYYGVYGAASAMIAAGDGAFPDTHAATAQQWDRQFAATGLALAPFGDRLSALTTAVVEQELAPVRARGKHSLTIVPTSAEQAWGCHAEYLAGTAKWEQWNIQERVRETKDFKALGTESFRTAAARGFRDAAFARRGIAFLHEASRYRGKANYRDAIYLAYGRSVPSLLITFVDDLASVLSGFGAMAAAYASRRMGRDLWTDFLDDLEAKRSLSLSPKTEWS</sequence>
<name>A0ABX0TWE0_9SPHN</name>
<reference evidence="1 2" key="1">
    <citation type="submission" date="2020-03" db="EMBL/GenBank/DDBJ databases">
        <title>Genomic Encyclopedia of Type Strains, Phase III (KMG-III): the genomes of soil and plant-associated and newly described type strains.</title>
        <authorList>
            <person name="Whitman W."/>
        </authorList>
    </citation>
    <scope>NUCLEOTIDE SEQUENCE [LARGE SCALE GENOMIC DNA]</scope>
    <source>
        <strain evidence="1 2">CECT 8804</strain>
    </source>
</reference>